<comment type="cofactor">
    <cofactor evidence="2">
        <name>Zn(2+)</name>
        <dbReference type="ChEBI" id="CHEBI:29105"/>
    </cofactor>
</comment>
<evidence type="ECO:0000259" key="18">
    <source>
        <dbReference type="SMART" id="SM00235"/>
    </source>
</evidence>
<dbReference type="InterPro" id="IPR024079">
    <property type="entry name" value="MetalloPept_cat_dom_sf"/>
</dbReference>
<dbReference type="Pfam" id="PF00353">
    <property type="entry name" value="HemolysinCabind"/>
    <property type="match status" value="1"/>
</dbReference>
<feature type="region of interest" description="Disordered" evidence="17">
    <location>
        <begin position="431"/>
        <end position="466"/>
    </location>
</feature>
<keyword evidence="9" id="KW-0479">Metal-binding</keyword>
<dbReference type="EMBL" id="JAMDHD010000039">
    <property type="protein sequence ID" value="MDD0987952.1"/>
    <property type="molecule type" value="Genomic_DNA"/>
</dbReference>
<sequence>MSQINNTAAHPGCCPEGMHGPSREPMSARGKRSLSTDQVAGHLTRSGTRFNDRDGDGKTQVSYKLQGFTEQQKTCARRAMEAWQDVANISFHENARKTDGSIEVSGSHRMESGVAWGPTRHNPAAKATIGTRRASHAPKEGSYFHTTMVHEIGHCLGLAHPGDYNGGGSYERDAKFAQDTRAGTVMSYWAEHKNAGHDFKGRMPSAPMMYDIAAVQRLYGANHTTRNTDTTYGFNSNTGRDVLSIKSAADSAVFCVWDGGGNDTLDFSGYSQDQNINLNAQSFSDVGGMKGNVSIAKGVTLENAVGGAGNDVLTGNDADNRLKGGRGADKLRGGGGADIFVYDKASESTPQNPDLIEDFTSGTDKVDVSGALREAGIKHLNFSSQFNGQPGNAVLGYDARTGRGSLAIDMNGSGKPDLLLTTAGKIQTTDIVTGGPTPTPGPAPLPTPAPTPVPPPTPTPPPMPAPAPAESLLAILTSVLQSTLMLLQGLIRLFEKGQAGQGHR</sequence>
<dbReference type="InterPro" id="IPR011049">
    <property type="entry name" value="Serralysin-like_metalloprot_C"/>
</dbReference>
<evidence type="ECO:0000256" key="3">
    <source>
        <dbReference type="ARBA" id="ARBA00004370"/>
    </source>
</evidence>
<evidence type="ECO:0000256" key="5">
    <source>
        <dbReference type="ARBA" id="ARBA00009490"/>
    </source>
</evidence>
<evidence type="ECO:0000256" key="13">
    <source>
        <dbReference type="ARBA" id="ARBA00022837"/>
    </source>
</evidence>
<dbReference type="Gene3D" id="3.40.390.10">
    <property type="entry name" value="Collagenase (Catalytic Domain)"/>
    <property type="match status" value="1"/>
</dbReference>
<dbReference type="SMART" id="SM00235">
    <property type="entry name" value="ZnMc"/>
    <property type="match status" value="1"/>
</dbReference>
<evidence type="ECO:0000256" key="16">
    <source>
        <dbReference type="ARBA" id="ARBA00023136"/>
    </source>
</evidence>
<proteinExistence type="inferred from homology"/>
<keyword evidence="12" id="KW-0862">Zinc</keyword>
<dbReference type="InterPro" id="IPR006026">
    <property type="entry name" value="Peptidase_Metallo"/>
</dbReference>
<dbReference type="RefSeq" id="WP_273865564.1">
    <property type="nucleotide sequence ID" value="NZ_JAMDHD010000039.1"/>
</dbReference>
<reference evidence="19" key="1">
    <citation type="submission" date="2022-05" db="EMBL/GenBank/DDBJ databases">
        <title>Novel Pseudomonas spp. Isolated from a Rainbow Trout Aquaculture Facility.</title>
        <authorList>
            <person name="Testerman T."/>
            <person name="Graf J."/>
        </authorList>
    </citation>
    <scope>NUCLEOTIDE SEQUENCE</scope>
    <source>
        <strain evidence="19">ID1050</strain>
    </source>
</reference>
<comment type="caution">
    <text evidence="19">The sequence shown here is derived from an EMBL/GenBank/DDBJ whole genome shotgun (WGS) entry which is preliminary data.</text>
</comment>
<keyword evidence="10" id="KW-0677">Repeat</keyword>
<evidence type="ECO:0000313" key="20">
    <source>
        <dbReference type="Proteomes" id="UP001148189"/>
    </source>
</evidence>
<feature type="compositionally biased region" description="Pro residues" evidence="17">
    <location>
        <begin position="437"/>
        <end position="466"/>
    </location>
</feature>
<evidence type="ECO:0000256" key="2">
    <source>
        <dbReference type="ARBA" id="ARBA00001947"/>
    </source>
</evidence>
<feature type="domain" description="Peptidase metallopeptidase" evidence="18">
    <location>
        <begin position="46"/>
        <end position="191"/>
    </location>
</feature>
<dbReference type="Proteomes" id="UP001148189">
    <property type="component" value="Unassembled WGS sequence"/>
</dbReference>
<feature type="region of interest" description="Disordered" evidence="17">
    <location>
        <begin position="113"/>
        <end position="136"/>
    </location>
</feature>
<dbReference type="InterPro" id="IPR003995">
    <property type="entry name" value="RTX_toxin_determinant-A"/>
</dbReference>
<dbReference type="SUPFAM" id="SSF51120">
    <property type="entry name" value="beta-Roll"/>
    <property type="match status" value="1"/>
</dbReference>
<dbReference type="InterPro" id="IPR013858">
    <property type="entry name" value="Peptidase_M10B_C"/>
</dbReference>
<keyword evidence="11" id="KW-0378">Hydrolase</keyword>
<evidence type="ECO:0000256" key="15">
    <source>
        <dbReference type="ARBA" id="ARBA00023049"/>
    </source>
</evidence>
<keyword evidence="6" id="KW-0964">Secreted</keyword>
<evidence type="ECO:0000256" key="11">
    <source>
        <dbReference type="ARBA" id="ARBA00022801"/>
    </source>
</evidence>
<evidence type="ECO:0000256" key="14">
    <source>
        <dbReference type="ARBA" id="ARBA00023026"/>
    </source>
</evidence>
<keyword evidence="7" id="KW-0800">Toxin</keyword>
<evidence type="ECO:0000313" key="19">
    <source>
        <dbReference type="EMBL" id="MDD0987952.1"/>
    </source>
</evidence>
<evidence type="ECO:0000256" key="9">
    <source>
        <dbReference type="ARBA" id="ARBA00022723"/>
    </source>
</evidence>
<accession>A0ABT5NJW1</accession>
<comment type="cofactor">
    <cofactor evidence="1">
        <name>Ca(2+)</name>
        <dbReference type="ChEBI" id="CHEBI:29108"/>
    </cofactor>
</comment>
<keyword evidence="15" id="KW-0482">Metalloprotease</keyword>
<comment type="similarity">
    <text evidence="5">Belongs to the peptidase M10B family.</text>
</comment>
<evidence type="ECO:0000256" key="6">
    <source>
        <dbReference type="ARBA" id="ARBA00022525"/>
    </source>
</evidence>
<organism evidence="19 20">
    <name type="scientific">Pseudomonas shahriarae</name>
    <dbReference type="NCBI Taxonomy" id="2745512"/>
    <lineage>
        <taxon>Bacteria</taxon>
        <taxon>Pseudomonadati</taxon>
        <taxon>Pseudomonadota</taxon>
        <taxon>Gammaproteobacteria</taxon>
        <taxon>Pseudomonadales</taxon>
        <taxon>Pseudomonadaceae</taxon>
        <taxon>Pseudomonas</taxon>
    </lineage>
</organism>
<dbReference type="InterPro" id="IPR001343">
    <property type="entry name" value="Hemolysn_Ca-bd"/>
</dbReference>
<dbReference type="CDD" id="cd04277">
    <property type="entry name" value="ZnMc_serralysin_like"/>
    <property type="match status" value="1"/>
</dbReference>
<gene>
    <name evidence="19" type="ORF">M5G21_23650</name>
</gene>
<keyword evidence="13" id="KW-0106">Calcium</keyword>
<evidence type="ECO:0000256" key="1">
    <source>
        <dbReference type="ARBA" id="ARBA00001913"/>
    </source>
</evidence>
<evidence type="ECO:0000256" key="8">
    <source>
        <dbReference type="ARBA" id="ARBA00022670"/>
    </source>
</evidence>
<dbReference type="PIRSF" id="PIRSF001205">
    <property type="entry name" value="Peptidase_M10B"/>
    <property type="match status" value="1"/>
</dbReference>
<keyword evidence="14" id="KW-0843">Virulence</keyword>
<evidence type="ECO:0000256" key="7">
    <source>
        <dbReference type="ARBA" id="ARBA00022656"/>
    </source>
</evidence>
<dbReference type="InterPro" id="IPR034033">
    <property type="entry name" value="Serralysin-like"/>
</dbReference>
<feature type="region of interest" description="Disordered" evidence="17">
    <location>
        <begin position="1"/>
        <end position="58"/>
    </location>
</feature>
<evidence type="ECO:0000256" key="10">
    <source>
        <dbReference type="ARBA" id="ARBA00022737"/>
    </source>
</evidence>
<evidence type="ECO:0000256" key="4">
    <source>
        <dbReference type="ARBA" id="ARBA00004613"/>
    </source>
</evidence>
<evidence type="ECO:0000256" key="17">
    <source>
        <dbReference type="SAM" id="MobiDB-lite"/>
    </source>
</evidence>
<dbReference type="InterPro" id="IPR016294">
    <property type="entry name" value="Pept_M10B"/>
</dbReference>
<evidence type="ECO:0000256" key="12">
    <source>
        <dbReference type="ARBA" id="ARBA00022833"/>
    </source>
</evidence>
<keyword evidence="8" id="KW-0645">Protease</keyword>
<dbReference type="PRINTS" id="PR00313">
    <property type="entry name" value="CABNDNGRPT"/>
</dbReference>
<name>A0ABT5NJW1_9PSED</name>
<keyword evidence="20" id="KW-1185">Reference proteome</keyword>
<dbReference type="SUPFAM" id="SSF55486">
    <property type="entry name" value="Metalloproteases ('zincins'), catalytic domain"/>
    <property type="match status" value="1"/>
</dbReference>
<dbReference type="PRINTS" id="PR01488">
    <property type="entry name" value="RTXTOXINA"/>
</dbReference>
<dbReference type="Pfam" id="PF08548">
    <property type="entry name" value="Peptidase_M10_C"/>
    <property type="match status" value="1"/>
</dbReference>
<keyword evidence="16" id="KW-0472">Membrane</keyword>
<protein>
    <submittedName>
        <fullName evidence="19">M10 family metallopeptidase C-terminal domain-containing protein</fullName>
    </submittedName>
</protein>
<dbReference type="Gene3D" id="2.150.10.10">
    <property type="entry name" value="Serralysin-like metalloprotease, C-terminal"/>
    <property type="match status" value="1"/>
</dbReference>
<comment type="subcellular location">
    <subcellularLocation>
        <location evidence="3">Membrane</location>
    </subcellularLocation>
    <subcellularLocation>
        <location evidence="4">Secreted</location>
    </subcellularLocation>
</comment>